<comment type="caution">
    <text evidence="2">The sequence shown here is derived from an EMBL/GenBank/DDBJ whole genome shotgun (WGS) entry which is preliminary data.</text>
</comment>
<evidence type="ECO:0000256" key="1">
    <source>
        <dbReference type="SAM" id="MobiDB-lite"/>
    </source>
</evidence>
<dbReference type="EMBL" id="BQTA01000004">
    <property type="protein sequence ID" value="GKJ90968.1"/>
    <property type="molecule type" value="Genomic_DNA"/>
</dbReference>
<sequence>MRASQMIGVDVTKPALDIRKSRIGRDSIGDQSADTRPGTICAHHQGDPGGGAIRKVQTMRAVIMGDDICHFTAPLHGVRRKRLQQQRAKRAARDFWSAAQTIIELLEQYVALFIEYARGLTTRKNKGPEGIVQACRYQRPLAIMIVDIQQATLWAGLGRGFSFVDHRGNAVDM</sequence>
<name>A0A9P3P5R3_KLEVA</name>
<feature type="region of interest" description="Disordered" evidence="1">
    <location>
        <begin position="26"/>
        <end position="47"/>
    </location>
</feature>
<evidence type="ECO:0000313" key="3">
    <source>
        <dbReference type="Proteomes" id="UP001060507"/>
    </source>
</evidence>
<accession>A0A9P3P5R3</accession>
<evidence type="ECO:0000313" key="2">
    <source>
        <dbReference type="EMBL" id="GKJ90968.1"/>
    </source>
</evidence>
<proteinExistence type="predicted"/>
<dbReference type="AlphaFoldDB" id="A0A9P3P5R3"/>
<protein>
    <submittedName>
        <fullName evidence="2">Uncharacterized protein</fullName>
    </submittedName>
</protein>
<dbReference type="Proteomes" id="UP001060507">
    <property type="component" value="Unassembled WGS sequence"/>
</dbReference>
<gene>
    <name evidence="2" type="ORF">NUKP37_18540</name>
</gene>
<reference evidence="2" key="1">
    <citation type="journal article" date="2022" name="J. Appl. Microbiol.">
        <title>PCR-based ORF typing of Klebsiella pneumoniae for rapid identification of global clones and transmission events.</title>
        <authorList>
            <person name="Nonogaki R."/>
            <person name="Iijima A."/>
            <person name="Kawamura K."/>
            <person name="Kayama S."/>
            <person name="Sugai M."/>
            <person name="Yagi T."/>
            <person name="Arakawa Y."/>
            <person name="Doi Y."/>
            <person name="Suzuki M."/>
        </authorList>
    </citation>
    <scope>NUCLEOTIDE SEQUENCE</scope>
    <source>
        <strain evidence="2">NUKP-37</strain>
    </source>
</reference>
<organism evidence="2 3">
    <name type="scientific">Klebsiella variicola</name>
    <dbReference type="NCBI Taxonomy" id="244366"/>
    <lineage>
        <taxon>Bacteria</taxon>
        <taxon>Pseudomonadati</taxon>
        <taxon>Pseudomonadota</taxon>
        <taxon>Gammaproteobacteria</taxon>
        <taxon>Enterobacterales</taxon>
        <taxon>Enterobacteriaceae</taxon>
        <taxon>Klebsiella/Raoultella group</taxon>
        <taxon>Klebsiella</taxon>
        <taxon>Klebsiella pneumoniae complex</taxon>
    </lineage>
</organism>